<reference evidence="1 2" key="1">
    <citation type="submission" date="2022-01" db="EMBL/GenBank/DDBJ databases">
        <authorList>
            <person name="Xiong W."/>
            <person name="Schranz E."/>
        </authorList>
    </citation>
    <scope>NUCLEOTIDE SEQUENCE [LARGE SCALE GENOMIC DNA]</scope>
</reference>
<dbReference type="AlphaFoldDB" id="A0AAU9MK59"/>
<evidence type="ECO:0000313" key="1">
    <source>
        <dbReference type="EMBL" id="CAH1422295.1"/>
    </source>
</evidence>
<organism evidence="1 2">
    <name type="scientific">Lactuca virosa</name>
    <dbReference type="NCBI Taxonomy" id="75947"/>
    <lineage>
        <taxon>Eukaryota</taxon>
        <taxon>Viridiplantae</taxon>
        <taxon>Streptophyta</taxon>
        <taxon>Embryophyta</taxon>
        <taxon>Tracheophyta</taxon>
        <taxon>Spermatophyta</taxon>
        <taxon>Magnoliopsida</taxon>
        <taxon>eudicotyledons</taxon>
        <taxon>Gunneridae</taxon>
        <taxon>Pentapetalae</taxon>
        <taxon>asterids</taxon>
        <taxon>campanulids</taxon>
        <taxon>Asterales</taxon>
        <taxon>Asteraceae</taxon>
        <taxon>Cichorioideae</taxon>
        <taxon>Cichorieae</taxon>
        <taxon>Lactucinae</taxon>
        <taxon>Lactuca</taxon>
    </lineage>
</organism>
<comment type="caution">
    <text evidence="1">The sequence shown here is derived from an EMBL/GenBank/DDBJ whole genome shotgun (WGS) entry which is preliminary data.</text>
</comment>
<dbReference type="EMBL" id="CAKMRJ010001112">
    <property type="protein sequence ID" value="CAH1422295.1"/>
    <property type="molecule type" value="Genomic_DNA"/>
</dbReference>
<accession>A0AAU9MK59</accession>
<proteinExistence type="predicted"/>
<gene>
    <name evidence="1" type="ORF">LVIROSA_LOCUS9635</name>
</gene>
<protein>
    <submittedName>
        <fullName evidence="1">Uncharacterized protein</fullName>
    </submittedName>
</protein>
<dbReference type="Proteomes" id="UP001157418">
    <property type="component" value="Unassembled WGS sequence"/>
</dbReference>
<sequence>MKVIAVSKSSNIVLMVLDASKNEGHRQILCWLAVKQETTPSYCIDIKGLSKKSKLTFQKVVKIQGCTFYHYCFQKSTFCSRLRSTL</sequence>
<keyword evidence="2" id="KW-1185">Reference proteome</keyword>
<name>A0AAU9MK59_9ASTR</name>
<evidence type="ECO:0000313" key="2">
    <source>
        <dbReference type="Proteomes" id="UP001157418"/>
    </source>
</evidence>